<dbReference type="PANTHER" id="PTHR43178:SF5">
    <property type="entry name" value="LIPOAMIDE ACYLTRANSFERASE COMPONENT OF BRANCHED-CHAIN ALPHA-KETO ACID DEHYDROGENASE COMPLEX, MITOCHONDRIAL"/>
    <property type="match status" value="1"/>
</dbReference>
<dbReference type="GO" id="GO:0005737">
    <property type="term" value="C:cytoplasm"/>
    <property type="evidence" value="ECO:0007669"/>
    <property type="project" value="TreeGrafter"/>
</dbReference>
<evidence type="ECO:0000313" key="15">
    <source>
        <dbReference type="Proteomes" id="UP000237682"/>
    </source>
</evidence>
<comment type="similarity">
    <text evidence="4 10">Belongs to the 2-oxoacid dehydrogenase family.</text>
</comment>
<dbReference type="PROSITE" id="PS00189">
    <property type="entry name" value="LIPOYL"/>
    <property type="match status" value="1"/>
</dbReference>
<reference evidence="14 15" key="1">
    <citation type="submission" date="2018-02" db="EMBL/GenBank/DDBJ databases">
        <title>Whole genome sequencing of endophytic bacterium.</title>
        <authorList>
            <person name="Eedara R."/>
            <person name="Podile A.R."/>
        </authorList>
    </citation>
    <scope>NUCLEOTIDE SEQUENCE [LARGE SCALE GENOMIC DNA]</scope>
    <source>
        <strain evidence="14 15">RP1T</strain>
    </source>
</reference>
<evidence type="ECO:0000256" key="3">
    <source>
        <dbReference type="ARBA" id="ARBA00005145"/>
    </source>
</evidence>
<dbReference type="InterPro" id="IPR023213">
    <property type="entry name" value="CAT-like_dom_sf"/>
</dbReference>
<keyword evidence="7 10" id="KW-0450">Lipoyl</keyword>
<name>A0A2S9Q6N2_9HYPH</name>
<evidence type="ECO:0000256" key="1">
    <source>
        <dbReference type="ARBA" id="ARBA00001938"/>
    </source>
</evidence>
<dbReference type="InterPro" id="IPR036625">
    <property type="entry name" value="E3-bd_dom_sf"/>
</dbReference>
<feature type="region of interest" description="Disordered" evidence="11">
    <location>
        <begin position="178"/>
        <end position="200"/>
    </location>
</feature>
<evidence type="ECO:0000256" key="7">
    <source>
        <dbReference type="ARBA" id="ARBA00022823"/>
    </source>
</evidence>
<dbReference type="InterPro" id="IPR004167">
    <property type="entry name" value="PSBD"/>
</dbReference>
<protein>
    <recommendedName>
        <fullName evidence="10">Dihydrolipoamide acetyltransferase component of pyruvate dehydrogenase complex</fullName>
        <ecNumber evidence="10">2.3.1.-</ecNumber>
    </recommendedName>
</protein>
<keyword evidence="15" id="KW-1185">Reference proteome</keyword>
<feature type="compositionally biased region" description="Pro residues" evidence="11">
    <location>
        <begin position="185"/>
        <end position="199"/>
    </location>
</feature>
<dbReference type="PROSITE" id="PS50968">
    <property type="entry name" value="BIOTINYL_LIPOYL"/>
    <property type="match status" value="1"/>
</dbReference>
<comment type="catalytic activity">
    <reaction evidence="9">
        <text>N(6)-[(R)-dihydrolipoyl]-L-lysyl-[protein] + succinyl-CoA = N(6)-[(R)-S(8)-succinyldihydrolipoyl]-L-lysyl-[protein] + CoA</text>
        <dbReference type="Rhea" id="RHEA:15213"/>
        <dbReference type="Rhea" id="RHEA-COMP:10475"/>
        <dbReference type="Rhea" id="RHEA-COMP:20092"/>
        <dbReference type="ChEBI" id="CHEBI:57287"/>
        <dbReference type="ChEBI" id="CHEBI:57292"/>
        <dbReference type="ChEBI" id="CHEBI:83100"/>
        <dbReference type="ChEBI" id="CHEBI:83120"/>
        <dbReference type="EC" id="2.3.1.61"/>
    </reaction>
</comment>
<dbReference type="SUPFAM" id="SSF51230">
    <property type="entry name" value="Single hybrid motif"/>
    <property type="match status" value="1"/>
</dbReference>
<feature type="region of interest" description="Disordered" evidence="11">
    <location>
        <begin position="86"/>
        <end position="111"/>
    </location>
</feature>
<dbReference type="InterPro" id="IPR000089">
    <property type="entry name" value="Biotin_lipoyl"/>
</dbReference>
<dbReference type="RefSeq" id="WP_105864583.1">
    <property type="nucleotide sequence ID" value="NZ_PUEJ01000010.1"/>
</dbReference>
<feature type="domain" description="Peripheral subunit-binding (PSBD)" evidence="13">
    <location>
        <begin position="137"/>
        <end position="174"/>
    </location>
</feature>
<dbReference type="GO" id="GO:0004149">
    <property type="term" value="F:dihydrolipoyllysine-residue succinyltransferase activity"/>
    <property type="evidence" value="ECO:0007669"/>
    <property type="project" value="UniProtKB-EC"/>
</dbReference>
<dbReference type="Gene3D" id="2.40.50.100">
    <property type="match status" value="1"/>
</dbReference>
<dbReference type="GO" id="GO:0031405">
    <property type="term" value="F:lipoic acid binding"/>
    <property type="evidence" value="ECO:0007669"/>
    <property type="project" value="TreeGrafter"/>
</dbReference>
<comment type="function">
    <text evidence="2">E2 component of the 2-oxoglutarate dehydrogenase (OGDH) complex which catalyzes the second step in the conversion of 2-oxoglutarate to succinyl-CoA and CO(2).</text>
</comment>
<dbReference type="FunFam" id="3.30.559.10:FF:000007">
    <property type="entry name" value="Dihydrolipoamide acetyltransferase component of pyruvate dehydrogenase complex"/>
    <property type="match status" value="1"/>
</dbReference>
<dbReference type="InterPro" id="IPR001078">
    <property type="entry name" value="2-oxoacid_DH_actylTfrase"/>
</dbReference>
<comment type="pathway">
    <text evidence="3">Amino-acid degradation; L-lysine degradation via saccharopine pathway; glutaryl-CoA from L-lysine: step 6/6.</text>
</comment>
<sequence length="432" mass="45023">MSNFVFKLPDVGEGIAQAEIVAWHAEIGQEIQEDDPLVDVMTDKATVEITSPVSGRILSRHAEVGVMASIGSELVVIETGGKAETPIAGPAPAPAPTSAKPAKAPAKAASAPAPAQAAATAAVPPSPAAPAGSGKVLAAPAVRSRMAALGLDGSKIRGSGPDGRIEHGDLDEYLTRSQPQLQAEPSPPPARPPVPPPPMLGDDGIEDIKVIGLRRQIAERMLEAKRSVPHFTYVEEIDVTALEAVRAEINTAAVGWPKLTLLPFLIKAMVRGIAQHPIVNARYDAEAAVIHRYNAVHIGVATQTPRGLVVPVIRHAEALTLHQLAAEIARLSELARAGKASREVLTGSTITVSSLGALGGIAATPIINPPEVAIVGVNKIVERPAVKDGQIVVAKLMNLSSSFDHRIVDGFDAAAFIKTVKGELEAPVRLMV</sequence>
<evidence type="ECO:0000256" key="10">
    <source>
        <dbReference type="RuleBase" id="RU003423"/>
    </source>
</evidence>
<dbReference type="SUPFAM" id="SSF47005">
    <property type="entry name" value="Peripheral subunit-binding domain of 2-oxo acid dehydrogenase complex"/>
    <property type="match status" value="1"/>
</dbReference>
<keyword evidence="6 10" id="KW-0808">Transferase</keyword>
<dbReference type="InterPro" id="IPR011053">
    <property type="entry name" value="Single_hybrid_motif"/>
</dbReference>
<dbReference type="Pfam" id="PF02817">
    <property type="entry name" value="E3_binding"/>
    <property type="match status" value="1"/>
</dbReference>
<dbReference type="AlphaFoldDB" id="A0A2S9Q6N2"/>
<dbReference type="GO" id="GO:0016407">
    <property type="term" value="F:acetyltransferase activity"/>
    <property type="evidence" value="ECO:0007669"/>
    <property type="project" value="TreeGrafter"/>
</dbReference>
<evidence type="ECO:0000256" key="6">
    <source>
        <dbReference type="ARBA" id="ARBA00022679"/>
    </source>
</evidence>
<evidence type="ECO:0000256" key="11">
    <source>
        <dbReference type="SAM" id="MobiDB-lite"/>
    </source>
</evidence>
<accession>A0A2S9Q6N2</accession>
<dbReference type="SUPFAM" id="SSF52777">
    <property type="entry name" value="CoA-dependent acyltransferases"/>
    <property type="match status" value="1"/>
</dbReference>
<dbReference type="CDD" id="cd06849">
    <property type="entry name" value="lipoyl_domain"/>
    <property type="match status" value="1"/>
</dbReference>
<dbReference type="Proteomes" id="UP000237682">
    <property type="component" value="Unassembled WGS sequence"/>
</dbReference>
<evidence type="ECO:0000256" key="4">
    <source>
        <dbReference type="ARBA" id="ARBA00007317"/>
    </source>
</evidence>
<dbReference type="InterPro" id="IPR050743">
    <property type="entry name" value="2-oxoacid_DH_E2_comp"/>
</dbReference>
<dbReference type="InterPro" id="IPR003016">
    <property type="entry name" value="2-oxoA_DH_lipoyl-BS"/>
</dbReference>
<keyword evidence="8 10" id="KW-0012">Acyltransferase</keyword>
<proteinExistence type="inferred from homology"/>
<comment type="subunit">
    <text evidence="5">Forms a 24-polypeptide structural core with octahedral symmetry. Part of the 2-oxoglutarate dehydrogenase (OGDH) complex composed of E1 (2-oxoglutarate dehydrogenase), E2 (dihydrolipoamide succinyltransferase) and E3 (dihydrolipoamide dehydrogenase); the complex contains multiple copies of the three enzymatic components (E1, E2 and E3).</text>
</comment>
<dbReference type="Gene3D" id="3.30.559.10">
    <property type="entry name" value="Chloramphenicol acetyltransferase-like domain"/>
    <property type="match status" value="1"/>
</dbReference>
<evidence type="ECO:0000256" key="8">
    <source>
        <dbReference type="ARBA" id="ARBA00023315"/>
    </source>
</evidence>
<feature type="compositionally biased region" description="Low complexity" evidence="11">
    <location>
        <begin position="96"/>
        <end position="111"/>
    </location>
</feature>
<feature type="domain" description="Lipoyl-binding" evidence="12">
    <location>
        <begin position="3"/>
        <end position="78"/>
    </location>
</feature>
<evidence type="ECO:0000256" key="2">
    <source>
        <dbReference type="ARBA" id="ARBA00004052"/>
    </source>
</evidence>
<dbReference type="PANTHER" id="PTHR43178">
    <property type="entry name" value="DIHYDROLIPOAMIDE ACETYLTRANSFERASE COMPONENT OF PYRUVATE DEHYDROGENASE COMPLEX"/>
    <property type="match status" value="1"/>
</dbReference>
<evidence type="ECO:0000256" key="9">
    <source>
        <dbReference type="ARBA" id="ARBA00052761"/>
    </source>
</evidence>
<evidence type="ECO:0000313" key="14">
    <source>
        <dbReference type="EMBL" id="PRH84999.1"/>
    </source>
</evidence>
<dbReference type="EMBL" id="PUEJ01000010">
    <property type="protein sequence ID" value="PRH84999.1"/>
    <property type="molecule type" value="Genomic_DNA"/>
</dbReference>
<organism evidence="14 15">
    <name type="scientific">Labrys okinawensis</name>
    <dbReference type="NCBI Taxonomy" id="346911"/>
    <lineage>
        <taxon>Bacteria</taxon>
        <taxon>Pseudomonadati</taxon>
        <taxon>Pseudomonadota</taxon>
        <taxon>Alphaproteobacteria</taxon>
        <taxon>Hyphomicrobiales</taxon>
        <taxon>Xanthobacteraceae</taxon>
        <taxon>Labrys</taxon>
    </lineage>
</organism>
<dbReference type="Gene3D" id="4.10.320.10">
    <property type="entry name" value="E3-binding domain"/>
    <property type="match status" value="1"/>
</dbReference>
<dbReference type="EC" id="2.3.1.-" evidence="10"/>
<dbReference type="OrthoDB" id="9805770at2"/>
<dbReference type="Pfam" id="PF00198">
    <property type="entry name" value="2-oxoacid_dh"/>
    <property type="match status" value="1"/>
</dbReference>
<comment type="cofactor">
    <cofactor evidence="1 10">
        <name>(R)-lipoate</name>
        <dbReference type="ChEBI" id="CHEBI:83088"/>
    </cofactor>
</comment>
<evidence type="ECO:0000259" key="12">
    <source>
        <dbReference type="PROSITE" id="PS50968"/>
    </source>
</evidence>
<evidence type="ECO:0000259" key="13">
    <source>
        <dbReference type="PROSITE" id="PS51826"/>
    </source>
</evidence>
<dbReference type="Pfam" id="PF00364">
    <property type="entry name" value="Biotin_lipoyl"/>
    <property type="match status" value="1"/>
</dbReference>
<comment type="caution">
    <text evidence="14">The sequence shown here is derived from an EMBL/GenBank/DDBJ whole genome shotgun (WGS) entry which is preliminary data.</text>
</comment>
<dbReference type="PROSITE" id="PS51826">
    <property type="entry name" value="PSBD"/>
    <property type="match status" value="1"/>
</dbReference>
<evidence type="ECO:0000256" key="5">
    <source>
        <dbReference type="ARBA" id="ARBA00011666"/>
    </source>
</evidence>
<gene>
    <name evidence="14" type="ORF">C5L14_23905</name>
</gene>